<sequence length="187" mass="20163">MHDLTPITALGGTEPRVDAFDHITIEENDGLALASVVARLGKEAACEKALRQLLGAVPAIGRAVLRDPEAGFCMGPAQWMLGAPRNTHELLADQLKDHFGDSASVTEQSGAWVCFDLRGAAMEDMCERLCNIPIRQMESGDVRRTVVHQLGCFVIRRADDDHVRILGPRASAATLHHALIAAAYSTA</sequence>
<dbReference type="InterPro" id="IPR027266">
    <property type="entry name" value="TrmE/GcvT-like"/>
</dbReference>
<dbReference type="SUPFAM" id="SSF103025">
    <property type="entry name" value="Folate-binding domain"/>
    <property type="match status" value="1"/>
</dbReference>
<dbReference type="Proteomes" id="UP001200557">
    <property type="component" value="Unassembled WGS sequence"/>
</dbReference>
<dbReference type="RefSeq" id="WP_235224019.1">
    <property type="nucleotide sequence ID" value="NZ_JAKGAQ010000001.1"/>
</dbReference>
<protein>
    <submittedName>
        <fullName evidence="1">Sarcosine oxidase subunit gamma</fullName>
    </submittedName>
</protein>
<proteinExistence type="predicted"/>
<evidence type="ECO:0000313" key="1">
    <source>
        <dbReference type="EMBL" id="MCF2869896.1"/>
    </source>
</evidence>
<dbReference type="Gene3D" id="3.30.1360.120">
    <property type="entry name" value="Probable tRNA modification gtpase trme, domain 1"/>
    <property type="match status" value="1"/>
</dbReference>
<evidence type="ECO:0000313" key="2">
    <source>
        <dbReference type="Proteomes" id="UP001200557"/>
    </source>
</evidence>
<accession>A0ABS9CUM3</accession>
<name>A0ABS9CUM3_9RHOB</name>
<comment type="caution">
    <text evidence="1">The sequence shown here is derived from an EMBL/GenBank/DDBJ whole genome shotgun (WGS) entry which is preliminary data.</text>
</comment>
<organism evidence="1 2">
    <name type="scientific">Octadecabacter dasysiphoniae</name>
    <dbReference type="NCBI Taxonomy" id="2909341"/>
    <lineage>
        <taxon>Bacteria</taxon>
        <taxon>Pseudomonadati</taxon>
        <taxon>Pseudomonadota</taxon>
        <taxon>Alphaproteobacteria</taxon>
        <taxon>Rhodobacterales</taxon>
        <taxon>Roseobacteraceae</taxon>
        <taxon>Octadecabacter</taxon>
    </lineage>
</organism>
<keyword evidence="2" id="KW-1185">Reference proteome</keyword>
<reference evidence="1 2" key="1">
    <citation type="submission" date="2022-01" db="EMBL/GenBank/DDBJ databases">
        <title>Octadecabacter sp. nov., isolated from a marine alga.</title>
        <authorList>
            <person name="Jin M.S."/>
            <person name="Kim H.M."/>
            <person name="Han D.M."/>
            <person name="Jung J.J."/>
            <person name="Jeon C.O."/>
        </authorList>
    </citation>
    <scope>NUCLEOTIDE SEQUENCE [LARGE SCALE GENOMIC DNA]</scope>
    <source>
        <strain evidence="1 2">G9-8</strain>
    </source>
</reference>
<dbReference type="EMBL" id="JAKGAQ010000001">
    <property type="protein sequence ID" value="MCF2869896.1"/>
    <property type="molecule type" value="Genomic_DNA"/>
</dbReference>
<gene>
    <name evidence="1" type="ORF">L0664_02335</name>
</gene>